<reference evidence="2 3" key="1">
    <citation type="submission" date="2020-04" db="EMBL/GenBank/DDBJ databases">
        <authorList>
            <person name="Klaysubun C."/>
            <person name="Duangmal K."/>
            <person name="Lipun K."/>
        </authorList>
    </citation>
    <scope>NUCLEOTIDE SEQUENCE [LARGE SCALE GENOMIC DNA]</scope>
    <source>
        <strain evidence="2 3">DSM 45300</strain>
    </source>
</reference>
<accession>A0A848DQ88</accession>
<evidence type="ECO:0000313" key="2">
    <source>
        <dbReference type="EMBL" id="NMH94606.1"/>
    </source>
</evidence>
<gene>
    <name evidence="2" type="ORF">HF519_24140</name>
</gene>
<evidence type="ECO:0000313" key="3">
    <source>
        <dbReference type="Proteomes" id="UP000586918"/>
    </source>
</evidence>
<feature type="region of interest" description="Disordered" evidence="1">
    <location>
        <begin position="1"/>
        <end position="60"/>
    </location>
</feature>
<dbReference type="RefSeq" id="WP_169415288.1">
    <property type="nucleotide sequence ID" value="NZ_JAAXKZ010000121.1"/>
</dbReference>
<evidence type="ECO:0000256" key="1">
    <source>
        <dbReference type="SAM" id="MobiDB-lite"/>
    </source>
</evidence>
<comment type="caution">
    <text evidence="2">The sequence shown here is derived from an EMBL/GenBank/DDBJ whole genome shotgun (WGS) entry which is preliminary data.</text>
</comment>
<sequence>MSITSDAAPAADLADRGHRLLRGPSSQSARAAATAARPPPTGGAPAGGIDVRGADGLRRS</sequence>
<organism evidence="2 3">
    <name type="scientific">Pseudonocardia bannensis</name>
    <dbReference type="NCBI Taxonomy" id="630973"/>
    <lineage>
        <taxon>Bacteria</taxon>
        <taxon>Bacillati</taxon>
        <taxon>Actinomycetota</taxon>
        <taxon>Actinomycetes</taxon>
        <taxon>Pseudonocardiales</taxon>
        <taxon>Pseudonocardiaceae</taxon>
        <taxon>Pseudonocardia</taxon>
    </lineage>
</organism>
<name>A0A848DQ88_9PSEU</name>
<proteinExistence type="predicted"/>
<dbReference type="AlphaFoldDB" id="A0A848DQ88"/>
<dbReference type="EMBL" id="JAAXKZ010000121">
    <property type="protein sequence ID" value="NMH94606.1"/>
    <property type="molecule type" value="Genomic_DNA"/>
</dbReference>
<dbReference type="Proteomes" id="UP000586918">
    <property type="component" value="Unassembled WGS sequence"/>
</dbReference>
<protein>
    <submittedName>
        <fullName evidence="2">Uncharacterized protein</fullName>
    </submittedName>
</protein>
<keyword evidence="3" id="KW-1185">Reference proteome</keyword>